<dbReference type="EMBL" id="PGCI01000037">
    <property type="protein sequence ID" value="PLW46700.1"/>
    <property type="molecule type" value="Genomic_DNA"/>
</dbReference>
<feature type="region of interest" description="Disordered" evidence="1">
    <location>
        <begin position="519"/>
        <end position="539"/>
    </location>
</feature>
<evidence type="ECO:0000313" key="2">
    <source>
        <dbReference type="EMBL" id="PLW46700.1"/>
    </source>
</evidence>
<proteinExistence type="predicted"/>
<feature type="region of interest" description="Disordered" evidence="1">
    <location>
        <begin position="622"/>
        <end position="676"/>
    </location>
</feature>
<organism evidence="2 3">
    <name type="scientific">Puccinia coronata f. sp. avenae</name>
    <dbReference type="NCBI Taxonomy" id="200324"/>
    <lineage>
        <taxon>Eukaryota</taxon>
        <taxon>Fungi</taxon>
        <taxon>Dikarya</taxon>
        <taxon>Basidiomycota</taxon>
        <taxon>Pucciniomycotina</taxon>
        <taxon>Pucciniomycetes</taxon>
        <taxon>Pucciniales</taxon>
        <taxon>Pucciniaceae</taxon>
        <taxon>Puccinia</taxon>
    </lineage>
</organism>
<feature type="compositionally biased region" description="Low complexity" evidence="1">
    <location>
        <begin position="648"/>
        <end position="663"/>
    </location>
</feature>
<dbReference type="AlphaFoldDB" id="A0A2N5V9M1"/>
<evidence type="ECO:0000313" key="3">
    <source>
        <dbReference type="Proteomes" id="UP000235392"/>
    </source>
</evidence>
<comment type="caution">
    <text evidence="2">The sequence shown here is derived from an EMBL/GenBank/DDBJ whole genome shotgun (WGS) entry which is preliminary data.</text>
</comment>
<feature type="region of interest" description="Disordered" evidence="1">
    <location>
        <begin position="575"/>
        <end position="607"/>
    </location>
</feature>
<feature type="compositionally biased region" description="Low complexity" evidence="1">
    <location>
        <begin position="778"/>
        <end position="792"/>
    </location>
</feature>
<feature type="compositionally biased region" description="Basic and acidic residues" evidence="1">
    <location>
        <begin position="737"/>
        <end position="749"/>
    </location>
</feature>
<feature type="compositionally biased region" description="Polar residues" evidence="1">
    <location>
        <begin position="893"/>
        <end position="903"/>
    </location>
</feature>
<protein>
    <submittedName>
        <fullName evidence="2">Uncharacterized protein</fullName>
    </submittedName>
</protein>
<name>A0A2N5V9M1_9BASI</name>
<feature type="region of interest" description="Disordered" evidence="1">
    <location>
        <begin position="876"/>
        <end position="1000"/>
    </location>
</feature>
<accession>A0A2N5V9M1</accession>
<gene>
    <name evidence="2" type="ORF">PCASD_03671</name>
</gene>
<feature type="compositionally biased region" description="Polar residues" evidence="1">
    <location>
        <begin position="980"/>
        <end position="1000"/>
    </location>
</feature>
<feature type="region of interest" description="Disordered" evidence="1">
    <location>
        <begin position="1058"/>
        <end position="1085"/>
    </location>
</feature>
<reference evidence="2 3" key="1">
    <citation type="submission" date="2017-11" db="EMBL/GenBank/DDBJ databases">
        <title>De novo assembly and phasing of dikaryotic genomes from two isolates of Puccinia coronata f. sp. avenae, the causal agent of oat crown rust.</title>
        <authorList>
            <person name="Miller M.E."/>
            <person name="Zhang Y."/>
            <person name="Omidvar V."/>
            <person name="Sperschneider J."/>
            <person name="Schwessinger B."/>
            <person name="Raley C."/>
            <person name="Palmer J.M."/>
            <person name="Garnica D."/>
            <person name="Upadhyaya N."/>
            <person name="Rathjen J."/>
            <person name="Taylor J.M."/>
            <person name="Park R.F."/>
            <person name="Dodds P.N."/>
            <person name="Hirsch C.D."/>
            <person name="Kianian S.F."/>
            <person name="Figueroa M."/>
        </authorList>
    </citation>
    <scope>NUCLEOTIDE SEQUENCE [LARGE SCALE GENOMIC DNA]</scope>
    <source>
        <strain evidence="2">12SD80</strain>
    </source>
</reference>
<feature type="region of interest" description="Disordered" evidence="1">
    <location>
        <begin position="717"/>
        <end position="793"/>
    </location>
</feature>
<dbReference type="Proteomes" id="UP000235392">
    <property type="component" value="Unassembled WGS sequence"/>
</dbReference>
<evidence type="ECO:0000256" key="1">
    <source>
        <dbReference type="SAM" id="MobiDB-lite"/>
    </source>
</evidence>
<sequence>MFPPPIDLEDGAMESHNRLSFHSSKLARGRLSGSLLTPSAIATFRRIHCHTTADALATTWVKYCFPSGLKLCLHPVDGHHCFMSGPKPGRRAKTEDESQLEFERKKCAEEAKRKEAEVKQKIELLDHVRRLEAKTQELNEISLSADIQAKEHELAMRGRQMAESKQIELAKLEVAKRMGEESLNEADFARIRRERMKAELLARQSNDHALRELGRVGDQAEFDERMAAHNMPQPPSFRSADGISMPMRGHPPMAGPIPMPGSMSTPGPSPIPNHMSIPDHMPISGPMSMPSHMFMPGPMSMPGHMHVPPSELRPSFDQHGGGGMGLHSRLRGRSGSLSAYPGDIGQRDWGPRNNLRPGQGLHLSDYLDYQRTHPSNRDFRDPNEHIALQMATRAQAELMRRKKIANLDQKAMEHNLNSQLLREMRKAELVDNLRELGLQERQIEAEAAKLAERDLRMNEAQLREERDQEYRHKLMKKGLQEREITEHIRQRQESDREALQKAIKDLERDRYHKDLIESERAIREANRQGKPPPMGIKRPSIAEIKREGLLDNVWDHFQDLNPRLQHEILSMQAHYKPNPATGDHRSRRPSMSSLNLPRLSRAPTPQTRDQILQQMENQLSGELYNRANMRPGSKATSRDHDYGHVPLSRHSSIHQSSNSPGPSRLRSQTASCCPATDVSPINARRFEFEAESREQISRGNASLHDESLSARLQSAALNSEINGGRRSRASSRAGQMNDERPMSRHRADPEPSPLNPNTGRGEANFTSPEVGFTRRSRSNSAAQSHGSSAHSRMMYERPVNVELGQSPAGSERDFVFREEGYKLRNSRPPSRANMSATSYADKKYRDMTDEELSRISTRDLQMLLPELDVNPSMMRNTLSRNNLRPGDADLISPQESDSSQFAENQHAGMAHSNVDTRLPHPNDGRPASTSLGRCSPSTSLPRRSSTHRGPMDSSRSSSRCGAFSNHQSGLERKDSRTNSHHSTSPLNPSNGTSPINTRSLYSMSGRDDLLYGAQNDSGETSSRDECYRHASEDPFHGEVVITEKDEHPQARIVDRLGRVEASSSSRENSHHQPVDATQTGSSDREEMNKAVNNLMNEASRRGANGVVSLRLHDLKDGGYLASGEAVILEH</sequence>